<accession>A0A1G2N8X2</accession>
<organism evidence="2 3">
    <name type="scientific">Candidatus Taylorbacteria bacterium RIFCSPLOWO2_01_FULL_45_15b</name>
    <dbReference type="NCBI Taxonomy" id="1802319"/>
    <lineage>
        <taxon>Bacteria</taxon>
        <taxon>Candidatus Tayloriibacteriota</taxon>
    </lineage>
</organism>
<dbReference type="PANTHER" id="PTHR10742">
    <property type="entry name" value="FLAVIN MONOAMINE OXIDASE"/>
    <property type="match status" value="1"/>
</dbReference>
<evidence type="ECO:0000313" key="2">
    <source>
        <dbReference type="EMBL" id="OHA32577.1"/>
    </source>
</evidence>
<dbReference type="Pfam" id="PF01593">
    <property type="entry name" value="Amino_oxidase"/>
    <property type="match status" value="1"/>
</dbReference>
<gene>
    <name evidence="2" type="ORF">A2928_03565</name>
</gene>
<comment type="caution">
    <text evidence="2">The sequence shown here is derived from an EMBL/GenBank/DDBJ whole genome shotgun (WGS) entry which is preliminary data.</text>
</comment>
<feature type="domain" description="Amine oxidase" evidence="1">
    <location>
        <begin position="17"/>
        <end position="426"/>
    </location>
</feature>
<name>A0A1G2N8X2_9BACT</name>
<dbReference type="PRINTS" id="PR00420">
    <property type="entry name" value="RNGMNOXGNASE"/>
</dbReference>
<evidence type="ECO:0000313" key="3">
    <source>
        <dbReference type="Proteomes" id="UP000176221"/>
    </source>
</evidence>
<evidence type="ECO:0000259" key="1">
    <source>
        <dbReference type="Pfam" id="PF01593"/>
    </source>
</evidence>
<dbReference type="InterPro" id="IPR002937">
    <property type="entry name" value="Amino_oxidase"/>
</dbReference>
<dbReference type="SUPFAM" id="SSF54373">
    <property type="entry name" value="FAD-linked reductases, C-terminal domain"/>
    <property type="match status" value="1"/>
</dbReference>
<dbReference type="STRING" id="1802319.A2928_03565"/>
<dbReference type="InterPro" id="IPR050281">
    <property type="entry name" value="Flavin_monoamine_oxidase"/>
</dbReference>
<dbReference type="Proteomes" id="UP000176221">
    <property type="component" value="Unassembled WGS sequence"/>
</dbReference>
<dbReference type="PANTHER" id="PTHR10742:SF410">
    <property type="entry name" value="LYSINE-SPECIFIC HISTONE DEMETHYLASE 2"/>
    <property type="match status" value="1"/>
</dbReference>
<sequence>MTNTQSIDIIIVGAGAAGLMAARELSSAEKKVFVLEARDRIGGRVWSLPEKDFGYIAECGAEFVHGSATLTRRLMREAGLTFVPEEGEIWNVHGGMLEKQEYFLKKNDELRRKLENLQEDLSITDFLNIYFSGEDHEKLRSEIIRIVRGYDTADPEDVSTFELRDEWLGEKDLGLNEGKIKEGYGALLTFLKNESVKEGVEILLGSVVNTISWRKNSVRVRTEKGLSFSAKKIIVTVPLPVIPTINFEPAIDGAITAASNIGFGNVIKIILRFEHSWWYRVDDKDMSRFSFVLAGEGFSTWWTQYPNTLPILTGYMGGPIAKQYKNASDEELLGMALDALVSIFGVQKEVLQNLLVYSKVLNWVADPFTRGAYSYTSVRTKNAYKELAKPIENTIFFAGEALHPGTATATVESALGSGEDVASKILEIEENQIPNLANLNPNAML</sequence>
<dbReference type="InterPro" id="IPR036188">
    <property type="entry name" value="FAD/NAD-bd_sf"/>
</dbReference>
<dbReference type="SUPFAM" id="SSF51905">
    <property type="entry name" value="FAD/NAD(P)-binding domain"/>
    <property type="match status" value="1"/>
</dbReference>
<protein>
    <recommendedName>
        <fullName evidence="1">Amine oxidase domain-containing protein</fullName>
    </recommendedName>
</protein>
<reference evidence="2 3" key="1">
    <citation type="journal article" date="2016" name="Nat. Commun.">
        <title>Thousands of microbial genomes shed light on interconnected biogeochemical processes in an aquifer system.</title>
        <authorList>
            <person name="Anantharaman K."/>
            <person name="Brown C.T."/>
            <person name="Hug L.A."/>
            <person name="Sharon I."/>
            <person name="Castelle C.J."/>
            <person name="Probst A.J."/>
            <person name="Thomas B.C."/>
            <person name="Singh A."/>
            <person name="Wilkins M.J."/>
            <person name="Karaoz U."/>
            <person name="Brodie E.L."/>
            <person name="Williams K.H."/>
            <person name="Hubbard S.S."/>
            <person name="Banfield J.F."/>
        </authorList>
    </citation>
    <scope>NUCLEOTIDE SEQUENCE [LARGE SCALE GENOMIC DNA]</scope>
</reference>
<dbReference type="EMBL" id="MHRX01000041">
    <property type="protein sequence ID" value="OHA32577.1"/>
    <property type="molecule type" value="Genomic_DNA"/>
</dbReference>
<dbReference type="GO" id="GO:0016491">
    <property type="term" value="F:oxidoreductase activity"/>
    <property type="evidence" value="ECO:0007669"/>
    <property type="project" value="InterPro"/>
</dbReference>
<proteinExistence type="predicted"/>
<dbReference type="AlphaFoldDB" id="A0A1G2N8X2"/>
<dbReference type="Gene3D" id="3.50.50.60">
    <property type="entry name" value="FAD/NAD(P)-binding domain"/>
    <property type="match status" value="1"/>
</dbReference>